<organism evidence="3 4">
    <name type="scientific">Desulfobotulus mexicanus</name>
    <dbReference type="NCBI Taxonomy" id="2586642"/>
    <lineage>
        <taxon>Bacteria</taxon>
        <taxon>Pseudomonadati</taxon>
        <taxon>Thermodesulfobacteriota</taxon>
        <taxon>Desulfobacteria</taxon>
        <taxon>Desulfobacterales</taxon>
        <taxon>Desulfobacteraceae</taxon>
        <taxon>Desulfobotulus</taxon>
    </lineage>
</organism>
<dbReference type="Proteomes" id="UP000321899">
    <property type="component" value="Unassembled WGS sequence"/>
</dbReference>
<dbReference type="RefSeq" id="WP_139450730.1">
    <property type="nucleotide sequence ID" value="NZ_VDMB01000031.1"/>
</dbReference>
<protein>
    <submittedName>
        <fullName evidence="3">Hsp70 family protein</fullName>
    </submittedName>
</protein>
<dbReference type="GO" id="GO:0140662">
    <property type="term" value="F:ATP-dependent protein folding chaperone"/>
    <property type="evidence" value="ECO:0007669"/>
    <property type="project" value="InterPro"/>
</dbReference>
<gene>
    <name evidence="3" type="ORF">FIM25_15290</name>
</gene>
<dbReference type="InterPro" id="IPR013126">
    <property type="entry name" value="Hsp_70_fam"/>
</dbReference>
<name>A0A5S5MCK4_9BACT</name>
<comment type="caution">
    <text evidence="3">The sequence shown here is derived from an EMBL/GenBank/DDBJ whole genome shotgun (WGS) entry which is preliminary data.</text>
</comment>
<keyword evidence="4" id="KW-1185">Reference proteome</keyword>
<dbReference type="Gene3D" id="3.30.420.40">
    <property type="match status" value="2"/>
</dbReference>
<evidence type="ECO:0000313" key="4">
    <source>
        <dbReference type="Proteomes" id="UP000321899"/>
    </source>
</evidence>
<sequence>MTLPSYVVGIDLGTSNTVVAYAPLQEVQDEAPEFSILDIPQINGPGVVESAGVLPSFLYIPEEREAEQMILPWGGTGPVVGIHARERGAEVPGRQIASSKSWLCSDLVDREGPVLPWESEDVEADQRLSPVAASAAILAHVRAAWNHHFREKGPEGRLENQEIFLTVPASFDAVARDLTVRAAREAGLERLVLLEEPQAAFYAWIAARKEAWREHVQAGDTLLVCDVGGGTSDFSLIRVQDAEGRLELERIAVGKHLLVGGDNMDLTLAYHVAAGLAAKNRALDAWQMRGMIQRCRQVKESLLENPEKGSLAVSIAGRGSGLIAGTIKSEVAYEEVQKLIMAGFFPECGADSRPVQPEGSGLSEFGLGYEADPAITRHLAAFLAETGASPSAVLFNGGVMKPAMLRQRVRDVMASWQNGTEVRELVNEAGDRAVALGAAYYGWARRGKGIRIRSGLNRTYYIGVAASMPAVPGIPMPKKALCIAPFGMEEGTEVSLRDKTYMLSVGVPASFELLASTTRKEDAPGSVVEDWQGAITPVTRIETLLEGEAEARIPVTLAVRATEVGTLEFFCVSTRDEKTWDLAFQVREARS</sequence>
<proteinExistence type="predicted"/>
<dbReference type="PANTHER" id="PTHR42749">
    <property type="entry name" value="CELL SHAPE-DETERMINING PROTEIN MREB"/>
    <property type="match status" value="1"/>
</dbReference>
<keyword evidence="2" id="KW-0067">ATP-binding</keyword>
<dbReference type="AlphaFoldDB" id="A0A5S5MCK4"/>
<evidence type="ECO:0000256" key="1">
    <source>
        <dbReference type="ARBA" id="ARBA00022741"/>
    </source>
</evidence>
<reference evidence="3 4" key="1">
    <citation type="submission" date="2019-06" db="EMBL/GenBank/DDBJ databases">
        <title>Desulfobotulus mexicanus sp. nov., a novel sulfate-reducing bacterium isolated from the sediment of an alkaline crater lake in Mexico.</title>
        <authorList>
            <person name="Hirschler-Rea A."/>
        </authorList>
    </citation>
    <scope>NUCLEOTIDE SEQUENCE [LARGE SCALE GENOMIC DNA]</scope>
    <source>
        <strain evidence="3 4">PAR22N</strain>
    </source>
</reference>
<dbReference type="EMBL" id="VDMB01000031">
    <property type="protein sequence ID" value="TYT73411.1"/>
    <property type="molecule type" value="Genomic_DNA"/>
</dbReference>
<keyword evidence="1" id="KW-0547">Nucleotide-binding</keyword>
<dbReference type="Pfam" id="PF00012">
    <property type="entry name" value="HSP70"/>
    <property type="match status" value="1"/>
</dbReference>
<dbReference type="CDD" id="cd10170">
    <property type="entry name" value="ASKHA_NBD_HSP70"/>
    <property type="match status" value="1"/>
</dbReference>
<dbReference type="OrthoDB" id="580874at2"/>
<evidence type="ECO:0000313" key="3">
    <source>
        <dbReference type="EMBL" id="TYT73411.1"/>
    </source>
</evidence>
<dbReference type="SUPFAM" id="SSF53067">
    <property type="entry name" value="Actin-like ATPase domain"/>
    <property type="match status" value="2"/>
</dbReference>
<dbReference type="InterPro" id="IPR043129">
    <property type="entry name" value="ATPase_NBD"/>
</dbReference>
<accession>A0A5S5MCK4</accession>
<dbReference type="GO" id="GO:0005524">
    <property type="term" value="F:ATP binding"/>
    <property type="evidence" value="ECO:0007669"/>
    <property type="project" value="UniProtKB-KW"/>
</dbReference>
<evidence type="ECO:0000256" key="2">
    <source>
        <dbReference type="ARBA" id="ARBA00022840"/>
    </source>
</evidence>
<dbReference type="PANTHER" id="PTHR42749:SF1">
    <property type="entry name" value="CELL SHAPE-DETERMINING PROTEIN MREB"/>
    <property type="match status" value="1"/>
</dbReference>
<dbReference type="PRINTS" id="PR00301">
    <property type="entry name" value="HEATSHOCK70"/>
</dbReference>